<name>A0A3L8R6R0_STRRN</name>
<evidence type="ECO:0000313" key="2">
    <source>
        <dbReference type="Proteomes" id="UP000281594"/>
    </source>
</evidence>
<accession>A0A3L8R6R0</accession>
<gene>
    <name evidence="1" type="ORF">D3C57_139450</name>
</gene>
<dbReference type="AlphaFoldDB" id="A0A3L8R6R0"/>
<proteinExistence type="predicted"/>
<protein>
    <submittedName>
        <fullName evidence="1">Uncharacterized protein</fullName>
    </submittedName>
</protein>
<comment type="caution">
    <text evidence="1">The sequence shown here is derived from an EMBL/GenBank/DDBJ whole genome shotgun (WGS) entry which is preliminary data.</text>
</comment>
<organism evidence="1 2">
    <name type="scientific">Streptomyces rapamycinicus (strain ATCC 29253 / DSM 41530 / NRRL 5491 / AYB-994)</name>
    <name type="common">Streptomyces hygroscopicus (strain ATCC 29253)</name>
    <dbReference type="NCBI Taxonomy" id="1343740"/>
    <lineage>
        <taxon>Bacteria</taxon>
        <taxon>Bacillati</taxon>
        <taxon>Actinomycetota</taxon>
        <taxon>Actinomycetes</taxon>
        <taxon>Kitasatosporales</taxon>
        <taxon>Streptomycetaceae</taxon>
        <taxon>Streptomyces</taxon>
        <taxon>Streptomyces violaceusniger group</taxon>
    </lineage>
</organism>
<dbReference type="EMBL" id="QYCY01000002">
    <property type="protein sequence ID" value="RLV75434.1"/>
    <property type="molecule type" value="Genomic_DNA"/>
</dbReference>
<sequence length="32" mass="3254">MRTGTRSDAVNAGADLIAGSDPLVSSLLAHTR</sequence>
<evidence type="ECO:0000313" key="1">
    <source>
        <dbReference type="EMBL" id="RLV75434.1"/>
    </source>
</evidence>
<reference evidence="1 2" key="1">
    <citation type="journal article" date="2018" name="J. Biol. Chem.">
        <title>Discovery of the actinoplanic acid pathway in Streptomyces rapamycinicus reveals a genetically conserved synergism with rapamycin.</title>
        <authorList>
            <person name="Mrak P."/>
            <person name="Krastel P."/>
            <person name="Pivk Lukancic P."/>
            <person name="Tao J."/>
            <person name="Pistorius D."/>
            <person name="Moore C.M."/>
        </authorList>
    </citation>
    <scope>NUCLEOTIDE SEQUENCE [LARGE SCALE GENOMIC DNA]</scope>
    <source>
        <strain evidence="1 2">NRRL 5491</strain>
    </source>
</reference>
<dbReference type="Proteomes" id="UP000281594">
    <property type="component" value="Unassembled WGS sequence"/>
</dbReference>